<evidence type="ECO:0000313" key="4">
    <source>
        <dbReference type="Proteomes" id="UP000020202"/>
    </source>
</evidence>
<dbReference type="RefSeq" id="WP_004115569.1">
    <property type="nucleotide sequence ID" value="NZ_CABHDA010000009.1"/>
</dbReference>
<sequence length="241" mass="26273">MSDGKTKGGTTASRAGALQSSVNILLHTHYAIRLWEGRKRDAPDETGVKKKRPEIISMPQAIARAGNASRDSAADNPYADMALVRLEEALQRATLKINENVSSLDAILSAVPKGVTLSEVESADPLNVSVFSRSPLGYRCVWLLVGYDQLAMKAFQAFHYGLISRSQRDAILDNGGHAVRQVYGVIQPYRTLAVTRRDIAEKTTQGLVAIERNGEPDPDVLSGKKRSSFSPPLKNTIAEEE</sequence>
<comment type="caution">
    <text evidence="3">The sequence shown here is derived from an EMBL/GenBank/DDBJ whole genome shotgun (WGS) entry which is preliminary data.</text>
</comment>
<dbReference type="EMBL" id="PIDR01000008">
    <property type="protein sequence ID" value="PLO75421.1"/>
    <property type="molecule type" value="Genomic_DNA"/>
</dbReference>
<feature type="region of interest" description="Disordered" evidence="1">
    <location>
        <begin position="210"/>
        <end position="241"/>
    </location>
</feature>
<accession>A0A2J5QAV1</accession>
<reference evidence="2 4" key="1">
    <citation type="submission" date="2014-01" db="EMBL/GenBank/DDBJ databases">
        <title>The Genome Sequence of Klebsiella oxytoca MGH 27.</title>
        <authorList>
            <consortium name="The Broad Institute Genomics Platform"/>
            <consortium name="The Broad Institute Genome Sequencing Center for Infectious Disease"/>
            <person name="Murphy C."/>
            <person name="Cosimi L."/>
            <person name="Cerqueira G."/>
            <person name="Feldgarden M."/>
            <person name="Earl A."/>
            <person name="Hung D."/>
            <person name="Onderdonk A.B."/>
            <person name="Ferraro M.J."/>
            <person name="Hooper D."/>
            <person name="Dekker J."/>
            <person name="O'Brien T."/>
            <person name="Huang S."/>
            <person name="Quan V."/>
            <person name="Ernst C."/>
            <person name="Delaney M."/>
            <person name="DuBois A."/>
            <person name="Kim D.S."/>
            <person name="Young S.K."/>
            <person name="Zeng Q."/>
            <person name="Gargeya S."/>
            <person name="Fitzgerald M."/>
            <person name="Abouelleil A."/>
            <person name="Alvarado L."/>
            <person name="Berlin A.M."/>
            <person name="Chapman S.B."/>
            <person name="Gainer-Dewar J."/>
            <person name="Goldberg J."/>
            <person name="Gnerre S."/>
            <person name="Griggs A."/>
            <person name="Gujja S."/>
            <person name="Hansen M."/>
            <person name="Howarth C."/>
            <person name="Imamovic A."/>
            <person name="Ireland A."/>
            <person name="Larimer J."/>
            <person name="McCowan C."/>
            <person name="Murphy C."/>
            <person name="Pearson M."/>
            <person name="Poon T.W."/>
            <person name="Priest M."/>
            <person name="Roberts A."/>
            <person name="Saif S."/>
            <person name="Shea T."/>
            <person name="Sykes S."/>
            <person name="Wortman J."/>
            <person name="Nusbaum C."/>
            <person name="Birren B."/>
        </authorList>
    </citation>
    <scope>NUCLEOTIDE SEQUENCE [LARGE SCALE GENOMIC DNA]</scope>
    <source>
        <strain evidence="2 4">MGH 27</strain>
    </source>
</reference>
<evidence type="ECO:0000256" key="1">
    <source>
        <dbReference type="SAM" id="MobiDB-lite"/>
    </source>
</evidence>
<reference evidence="3 5" key="2">
    <citation type="submission" date="2017-11" db="EMBL/GenBank/DDBJ databases">
        <authorList>
            <person name="Han C.G."/>
        </authorList>
    </citation>
    <scope>NUCLEOTIDE SEQUENCE [LARGE SCALE GENOMIC DNA]</scope>
    <source>
        <strain evidence="3 5">A10</strain>
    </source>
</reference>
<protein>
    <submittedName>
        <fullName evidence="2 3">Integrating conjugative element protein</fullName>
    </submittedName>
</protein>
<reference evidence="3 5" key="3">
    <citation type="submission" date="2018-01" db="EMBL/GenBank/DDBJ databases">
        <title>Genomic study of Klebsiella pneumoniae.</title>
        <authorList>
            <person name="Yang Y."/>
            <person name="Bicalho R."/>
        </authorList>
    </citation>
    <scope>NUCLEOTIDE SEQUENCE [LARGE SCALE GENOMIC DNA]</scope>
    <source>
        <strain evidence="3 5">A10</strain>
    </source>
</reference>
<organism evidence="3 5">
    <name type="scientific">Klebsiella michiganensis</name>
    <dbReference type="NCBI Taxonomy" id="1134687"/>
    <lineage>
        <taxon>Bacteria</taxon>
        <taxon>Pseudomonadati</taxon>
        <taxon>Pseudomonadota</taxon>
        <taxon>Gammaproteobacteria</taxon>
        <taxon>Enterobacterales</taxon>
        <taxon>Enterobacteriaceae</taxon>
        <taxon>Klebsiella/Raoultella group</taxon>
        <taxon>Klebsiella</taxon>
    </lineage>
</organism>
<evidence type="ECO:0000313" key="3">
    <source>
        <dbReference type="EMBL" id="PLO75421.1"/>
    </source>
</evidence>
<dbReference type="Pfam" id="PF08900">
    <property type="entry name" value="AcaB"/>
    <property type="match status" value="1"/>
</dbReference>
<proteinExistence type="predicted"/>
<dbReference type="AlphaFoldDB" id="A0A2J5QAV1"/>
<evidence type="ECO:0000313" key="5">
    <source>
        <dbReference type="Proteomes" id="UP000234667"/>
    </source>
</evidence>
<dbReference type="NCBIfam" id="TIGR03761">
    <property type="entry name" value="ICE_PFL4669"/>
    <property type="match status" value="1"/>
</dbReference>
<dbReference type="Proteomes" id="UP000234667">
    <property type="component" value="Unassembled WGS sequence"/>
</dbReference>
<dbReference type="Proteomes" id="UP000020202">
    <property type="component" value="Unassembled WGS sequence"/>
</dbReference>
<dbReference type="InterPro" id="IPR014996">
    <property type="entry name" value="AcaB"/>
</dbReference>
<dbReference type="EMBL" id="JCNZ01000007">
    <property type="protein sequence ID" value="EWF90928.1"/>
    <property type="molecule type" value="Genomic_DNA"/>
</dbReference>
<gene>
    <name evidence="3" type="ORF">CWN49_01120</name>
    <name evidence="2" type="ORF">L373_01309</name>
</gene>
<name>A0A2J5QAV1_9ENTR</name>
<evidence type="ECO:0000313" key="2">
    <source>
        <dbReference type="EMBL" id="EWF90928.1"/>
    </source>
</evidence>